<name>A0A8S5TNH7_9CAUD</name>
<organism evidence="1">
    <name type="scientific">Podoviridae sp. ct90d35</name>
    <dbReference type="NCBI Taxonomy" id="2827724"/>
    <lineage>
        <taxon>Viruses</taxon>
        <taxon>Duplodnaviria</taxon>
        <taxon>Heunggongvirae</taxon>
        <taxon>Uroviricota</taxon>
        <taxon>Caudoviricetes</taxon>
    </lineage>
</organism>
<proteinExistence type="predicted"/>
<accession>A0A8S5TNH7</accession>
<protein>
    <submittedName>
        <fullName evidence="1">Uncharacterized protein</fullName>
    </submittedName>
</protein>
<sequence>MSGTRIVGTASATRRREVTISLPHSGWADCEPEYSGYGVACTAQGAGKLTFTAQWEPDRDLTVTAVIRT</sequence>
<reference evidence="1" key="1">
    <citation type="journal article" date="2021" name="Proc. Natl. Acad. Sci. U.S.A.">
        <title>A Catalog of Tens of Thousands of Viruses from Human Metagenomes Reveals Hidden Associations with Chronic Diseases.</title>
        <authorList>
            <person name="Tisza M.J."/>
            <person name="Buck C.B."/>
        </authorList>
    </citation>
    <scope>NUCLEOTIDE SEQUENCE</scope>
    <source>
        <strain evidence="1">Ct90d35</strain>
    </source>
</reference>
<evidence type="ECO:0000313" key="1">
    <source>
        <dbReference type="EMBL" id="DAF64688.1"/>
    </source>
</evidence>
<dbReference type="EMBL" id="BK032865">
    <property type="protein sequence ID" value="DAF64688.1"/>
    <property type="molecule type" value="Genomic_DNA"/>
</dbReference>